<evidence type="ECO:0000313" key="4">
    <source>
        <dbReference type="WBParaSite" id="HNAJ_0000288701-mRNA-1"/>
    </source>
</evidence>
<proteinExistence type="predicted"/>
<sequence>MPGSNSSGSTTSNATKSSGRRKRRYPSSESRKVEYELSKDGELVPVSSGSNSGDDSKMLQDHQMDQSKDNKMATDASTASSSRNKRKQTFERRNIKRVRDDSALSEEAQNAQKAEMERRMRLKIEERTVAAQWKTQNVSCNQPTFFPNSDGIPSQPKSEDDLKSEYSEVKSSDVKPPPPSASTTASAKLFKQKQSLDAIQADDTVIVIGESDEEIDFNVNGPDLKLGVS</sequence>
<reference evidence="4" key="1">
    <citation type="submission" date="2017-02" db="UniProtKB">
        <authorList>
            <consortium name="WormBaseParasite"/>
        </authorList>
    </citation>
    <scope>IDENTIFICATION</scope>
</reference>
<organism evidence="4">
    <name type="scientific">Rodentolepis nana</name>
    <name type="common">Dwarf tapeworm</name>
    <name type="synonym">Hymenolepis nana</name>
    <dbReference type="NCBI Taxonomy" id="102285"/>
    <lineage>
        <taxon>Eukaryota</taxon>
        <taxon>Metazoa</taxon>
        <taxon>Spiralia</taxon>
        <taxon>Lophotrochozoa</taxon>
        <taxon>Platyhelminthes</taxon>
        <taxon>Cestoda</taxon>
        <taxon>Eucestoda</taxon>
        <taxon>Cyclophyllidea</taxon>
        <taxon>Hymenolepididae</taxon>
        <taxon>Rodentolepis</taxon>
    </lineage>
</organism>
<accession>A0A0R3T749</accession>
<name>A0A0R3T749_RODNA</name>
<evidence type="ECO:0000256" key="1">
    <source>
        <dbReference type="SAM" id="MobiDB-lite"/>
    </source>
</evidence>
<dbReference type="WBParaSite" id="HNAJ_0000288701-mRNA-1">
    <property type="protein sequence ID" value="HNAJ_0000288701-mRNA-1"/>
    <property type="gene ID" value="HNAJ_0000288701"/>
</dbReference>
<feature type="region of interest" description="Disordered" evidence="1">
    <location>
        <begin position="132"/>
        <end position="186"/>
    </location>
</feature>
<evidence type="ECO:0000313" key="2">
    <source>
        <dbReference type="EMBL" id="VDN98745.1"/>
    </source>
</evidence>
<dbReference type="AlphaFoldDB" id="A0A0R3T749"/>
<feature type="compositionally biased region" description="Basic and acidic residues" evidence="1">
    <location>
        <begin position="88"/>
        <end position="102"/>
    </location>
</feature>
<dbReference type="Proteomes" id="UP000278807">
    <property type="component" value="Unassembled WGS sequence"/>
</dbReference>
<feature type="compositionally biased region" description="Basic and acidic residues" evidence="1">
    <location>
        <begin position="54"/>
        <end position="72"/>
    </location>
</feature>
<keyword evidence="3" id="KW-1185">Reference proteome</keyword>
<feature type="compositionally biased region" description="Basic and acidic residues" evidence="1">
    <location>
        <begin position="29"/>
        <end position="42"/>
    </location>
</feature>
<feature type="compositionally biased region" description="Basic and acidic residues" evidence="1">
    <location>
        <begin position="157"/>
        <end position="173"/>
    </location>
</feature>
<protein>
    <submittedName>
        <fullName evidence="4">BZIP domain-containing protein</fullName>
    </submittedName>
</protein>
<evidence type="ECO:0000313" key="3">
    <source>
        <dbReference type="Proteomes" id="UP000278807"/>
    </source>
</evidence>
<gene>
    <name evidence="2" type="ORF">HNAJ_LOCUS2886</name>
</gene>
<feature type="compositionally biased region" description="Polar residues" evidence="1">
    <location>
        <begin position="133"/>
        <end position="156"/>
    </location>
</feature>
<feature type="region of interest" description="Disordered" evidence="1">
    <location>
        <begin position="1"/>
        <end position="119"/>
    </location>
</feature>
<reference evidence="2 3" key="2">
    <citation type="submission" date="2018-11" db="EMBL/GenBank/DDBJ databases">
        <authorList>
            <consortium name="Pathogen Informatics"/>
        </authorList>
    </citation>
    <scope>NUCLEOTIDE SEQUENCE [LARGE SCALE GENOMIC DNA]</scope>
</reference>
<feature type="compositionally biased region" description="Low complexity" evidence="1">
    <location>
        <begin position="1"/>
        <end position="17"/>
    </location>
</feature>
<dbReference type="EMBL" id="UZAE01001538">
    <property type="protein sequence ID" value="VDN98745.1"/>
    <property type="molecule type" value="Genomic_DNA"/>
</dbReference>